<dbReference type="GO" id="GO:0016787">
    <property type="term" value="F:hydrolase activity"/>
    <property type="evidence" value="ECO:0007669"/>
    <property type="project" value="UniProtKB-KW"/>
</dbReference>
<dbReference type="CDD" id="cd18787">
    <property type="entry name" value="SF2_C_DEAD"/>
    <property type="match status" value="1"/>
</dbReference>
<protein>
    <submittedName>
        <fullName evidence="12">DEAD/DEAH box helicase</fullName>
        <ecNumber evidence="12">3.6.4.-</ecNumber>
    </submittedName>
</protein>
<comment type="caution">
    <text evidence="12">The sequence shown here is derived from an EMBL/GenBank/DDBJ whole genome shotgun (WGS) entry which is preliminary data.</text>
</comment>
<dbReference type="Gene3D" id="3.40.50.300">
    <property type="entry name" value="P-loop containing nucleotide triphosphate hydrolases"/>
    <property type="match status" value="2"/>
</dbReference>
<dbReference type="InterPro" id="IPR000629">
    <property type="entry name" value="RNA-helicase_DEAD-box_CS"/>
</dbReference>
<sequence length="559" mass="59961">MTDILSAIAAENGIIESTDTPNTALNNTDTNNEAASTDATDENKVTFTELNIAKPILSALERSGYTHPTPIQAEAIPFALAGRDLLLSAQTGSGKTAAFVIPVLDRLSRATSFDKLTKALILTPTRELAQQVHDSVRTYSKDMRGLFCVPLVGGAPYNGQITALKKGVQVIVATPGRLLDHINAGRVDLSSLEILVLDEADRMLDMGFADDISDILRAAPTDRQTIMCSATWDGPVGKIAASFTKNPERVSIKVESAHIEEKVYYCDDFDHKNRLLDKIVCQQDMEQIIIFAATKRSTEKLAKQLQEAGHKASFLHGDLPQSKRNRIVQDLRNGKVKILVATDVAARGLDIPAISHVINYDLPRQTEDYVHRIGRCGRAGRTGIAISLCSMDDRPQLNAINRYLDRKMEVCIIEGMEPKKTYVPSENKGNGRGRGRGRSSGGGNGQGRGRTGGGYQGNPANARGRSSDSAATGQRASNDSGYQGKPRDASGKPNERSGGKPYQGKRTGGPSRGDSTGVPRGERAATGRGRPSGSQGRPAGRADSRGQGRSSGGNRSNNS</sequence>
<evidence type="ECO:0000259" key="11">
    <source>
        <dbReference type="PROSITE" id="PS51195"/>
    </source>
</evidence>
<evidence type="ECO:0000256" key="4">
    <source>
        <dbReference type="ARBA" id="ARBA00022840"/>
    </source>
</evidence>
<dbReference type="PANTHER" id="PTHR47959">
    <property type="entry name" value="ATP-DEPENDENT RNA HELICASE RHLE-RELATED"/>
    <property type="match status" value="1"/>
</dbReference>
<feature type="domain" description="Helicase ATP-binding" evidence="9">
    <location>
        <begin position="76"/>
        <end position="250"/>
    </location>
</feature>
<feature type="compositionally biased region" description="Gly residues" evidence="8">
    <location>
        <begin position="438"/>
        <end position="456"/>
    </location>
</feature>
<dbReference type="InterPro" id="IPR027417">
    <property type="entry name" value="P-loop_NTPase"/>
</dbReference>
<keyword evidence="4 7" id="KW-0067">ATP-binding</keyword>
<evidence type="ECO:0000256" key="6">
    <source>
        <dbReference type="PROSITE-ProRule" id="PRU00552"/>
    </source>
</evidence>
<feature type="compositionally biased region" description="Low complexity" evidence="8">
    <location>
        <begin position="547"/>
        <end position="559"/>
    </location>
</feature>
<evidence type="ECO:0000256" key="7">
    <source>
        <dbReference type="RuleBase" id="RU000492"/>
    </source>
</evidence>
<evidence type="ECO:0000256" key="2">
    <source>
        <dbReference type="ARBA" id="ARBA00022801"/>
    </source>
</evidence>
<reference evidence="13" key="1">
    <citation type="journal article" date="2019" name="Int. J. Syst. Evol. Microbiol.">
        <title>The Global Catalogue of Microorganisms (GCM) 10K type strain sequencing project: providing services to taxonomists for standard genome sequencing and annotation.</title>
        <authorList>
            <consortium name="The Broad Institute Genomics Platform"/>
            <consortium name="The Broad Institute Genome Sequencing Center for Infectious Disease"/>
            <person name="Wu L."/>
            <person name="Ma J."/>
        </authorList>
    </citation>
    <scope>NUCLEOTIDE SEQUENCE [LARGE SCALE GENOMIC DNA]</scope>
    <source>
        <strain evidence="13">CCM 2050</strain>
    </source>
</reference>
<comment type="similarity">
    <text evidence="5 7">Belongs to the DEAD box helicase family.</text>
</comment>
<evidence type="ECO:0000313" key="13">
    <source>
        <dbReference type="Proteomes" id="UP001596264"/>
    </source>
</evidence>
<dbReference type="GO" id="GO:0004386">
    <property type="term" value="F:helicase activity"/>
    <property type="evidence" value="ECO:0007669"/>
    <property type="project" value="UniProtKB-KW"/>
</dbReference>
<feature type="short sequence motif" description="Q motif" evidence="6">
    <location>
        <begin position="45"/>
        <end position="73"/>
    </location>
</feature>
<dbReference type="SMART" id="SM00490">
    <property type="entry name" value="HELICc"/>
    <property type="match status" value="1"/>
</dbReference>
<dbReference type="CDD" id="cd00268">
    <property type="entry name" value="DEADc"/>
    <property type="match status" value="1"/>
</dbReference>
<proteinExistence type="inferred from homology"/>
<evidence type="ECO:0000256" key="3">
    <source>
        <dbReference type="ARBA" id="ARBA00022806"/>
    </source>
</evidence>
<dbReference type="PANTHER" id="PTHR47959:SF17">
    <property type="entry name" value="ATP-DEPENDENT RNA HELICASE DEAD BOX FAMILY"/>
    <property type="match status" value="1"/>
</dbReference>
<feature type="domain" description="DEAD-box RNA helicase Q" evidence="11">
    <location>
        <begin position="45"/>
        <end position="73"/>
    </location>
</feature>
<dbReference type="EMBL" id="JBHSTZ010000014">
    <property type="protein sequence ID" value="MFC6380869.1"/>
    <property type="molecule type" value="Genomic_DNA"/>
</dbReference>
<organism evidence="12 13">
    <name type="scientific">Psychrobacter glacincola</name>
    <dbReference type="NCBI Taxonomy" id="56810"/>
    <lineage>
        <taxon>Bacteria</taxon>
        <taxon>Pseudomonadati</taxon>
        <taxon>Pseudomonadota</taxon>
        <taxon>Gammaproteobacteria</taxon>
        <taxon>Moraxellales</taxon>
        <taxon>Moraxellaceae</taxon>
        <taxon>Psychrobacter</taxon>
    </lineage>
</organism>
<dbReference type="InterPro" id="IPR014001">
    <property type="entry name" value="Helicase_ATP-bd"/>
</dbReference>
<dbReference type="InterPro" id="IPR011545">
    <property type="entry name" value="DEAD/DEAH_box_helicase_dom"/>
</dbReference>
<evidence type="ECO:0000256" key="5">
    <source>
        <dbReference type="ARBA" id="ARBA00038437"/>
    </source>
</evidence>
<dbReference type="InterPro" id="IPR050079">
    <property type="entry name" value="DEAD_box_RNA_helicase"/>
</dbReference>
<dbReference type="PROSITE" id="PS51194">
    <property type="entry name" value="HELICASE_CTER"/>
    <property type="match status" value="1"/>
</dbReference>
<dbReference type="RefSeq" id="WP_201561144.1">
    <property type="nucleotide sequence ID" value="NZ_CAJGZK010000001.1"/>
</dbReference>
<feature type="region of interest" description="Disordered" evidence="8">
    <location>
        <begin position="18"/>
        <end position="40"/>
    </location>
</feature>
<feature type="domain" description="Helicase C-terminal" evidence="10">
    <location>
        <begin position="275"/>
        <end position="419"/>
    </location>
</feature>
<feature type="compositionally biased region" description="Polar residues" evidence="8">
    <location>
        <begin position="18"/>
        <end position="38"/>
    </location>
</feature>
<evidence type="ECO:0000259" key="10">
    <source>
        <dbReference type="PROSITE" id="PS51194"/>
    </source>
</evidence>
<dbReference type="InterPro" id="IPR001650">
    <property type="entry name" value="Helicase_C-like"/>
</dbReference>
<dbReference type="PROSITE" id="PS51195">
    <property type="entry name" value="Q_MOTIF"/>
    <property type="match status" value="1"/>
</dbReference>
<feature type="compositionally biased region" description="Low complexity" evidence="8">
    <location>
        <begin position="527"/>
        <end position="539"/>
    </location>
</feature>
<dbReference type="Proteomes" id="UP001596264">
    <property type="component" value="Unassembled WGS sequence"/>
</dbReference>
<keyword evidence="2 7" id="KW-0378">Hydrolase</keyword>
<dbReference type="InterPro" id="IPR014014">
    <property type="entry name" value="RNA_helicase_DEAD_Q_motif"/>
</dbReference>
<evidence type="ECO:0000313" key="12">
    <source>
        <dbReference type="EMBL" id="MFC6380869.1"/>
    </source>
</evidence>
<dbReference type="Pfam" id="PF00270">
    <property type="entry name" value="DEAD"/>
    <property type="match status" value="1"/>
</dbReference>
<evidence type="ECO:0000259" key="9">
    <source>
        <dbReference type="PROSITE" id="PS51192"/>
    </source>
</evidence>
<evidence type="ECO:0000256" key="8">
    <source>
        <dbReference type="SAM" id="MobiDB-lite"/>
    </source>
</evidence>
<feature type="compositionally biased region" description="Polar residues" evidence="8">
    <location>
        <begin position="467"/>
        <end position="481"/>
    </location>
</feature>
<name>A0ABW1W4Y7_9GAMM</name>
<dbReference type="SUPFAM" id="SSF52540">
    <property type="entry name" value="P-loop containing nucleoside triphosphate hydrolases"/>
    <property type="match status" value="2"/>
</dbReference>
<evidence type="ECO:0000256" key="1">
    <source>
        <dbReference type="ARBA" id="ARBA00022741"/>
    </source>
</evidence>
<dbReference type="EC" id="3.6.4.-" evidence="12"/>
<dbReference type="InterPro" id="IPR044742">
    <property type="entry name" value="DEAD/DEAH_RhlB"/>
</dbReference>
<dbReference type="SMART" id="SM00487">
    <property type="entry name" value="DEXDc"/>
    <property type="match status" value="1"/>
</dbReference>
<feature type="region of interest" description="Disordered" evidence="8">
    <location>
        <begin position="421"/>
        <end position="559"/>
    </location>
</feature>
<keyword evidence="3 7" id="KW-0347">Helicase</keyword>
<accession>A0ABW1W4Y7</accession>
<keyword evidence="1 7" id="KW-0547">Nucleotide-binding</keyword>
<feature type="compositionally biased region" description="Basic and acidic residues" evidence="8">
    <location>
        <begin position="485"/>
        <end position="498"/>
    </location>
</feature>
<dbReference type="Pfam" id="PF00271">
    <property type="entry name" value="Helicase_C"/>
    <property type="match status" value="1"/>
</dbReference>
<dbReference type="PROSITE" id="PS00039">
    <property type="entry name" value="DEAD_ATP_HELICASE"/>
    <property type="match status" value="1"/>
</dbReference>
<keyword evidence="13" id="KW-1185">Reference proteome</keyword>
<gene>
    <name evidence="12" type="ORF">ACFP58_05220</name>
</gene>
<dbReference type="PROSITE" id="PS51192">
    <property type="entry name" value="HELICASE_ATP_BIND_1"/>
    <property type="match status" value="1"/>
</dbReference>